<name>A0A7G2C6V4_9TRYP</name>
<dbReference type="InterPro" id="IPR039448">
    <property type="entry name" value="Beta_helix"/>
</dbReference>
<dbReference type="VEuPathDB" id="TriTrypDB:ADEAN_000299500"/>
<accession>A0A7G2C6V4</accession>
<organism evidence="4 5">
    <name type="scientific">Angomonas deanei</name>
    <dbReference type="NCBI Taxonomy" id="59799"/>
    <lineage>
        <taxon>Eukaryota</taxon>
        <taxon>Discoba</taxon>
        <taxon>Euglenozoa</taxon>
        <taxon>Kinetoplastea</taxon>
        <taxon>Metakinetoplastina</taxon>
        <taxon>Trypanosomatida</taxon>
        <taxon>Trypanosomatidae</taxon>
        <taxon>Strigomonadinae</taxon>
        <taxon>Angomonas</taxon>
    </lineage>
</organism>
<keyword evidence="1" id="KW-0175">Coiled coil</keyword>
<proteinExistence type="predicted"/>
<sequence length="590" mass="63251">MAYSGIVNENEIVESPAGIIVQDPSVYKAINAVPAKLRRGLALTISQNTVSFCSGDGLLVTCSGKFEENHLSRCKVGVNVVSPPTAGSEDDLPMVKSNFVYDCGVGVYMDNKSMSRVVDNDIFDNDEIGVIVMPSAAGCLQGNRISSAKDHGAVEIPNDSRVKSISNTIRNQVSPAFNRGVRVTRVKEYEVRLQKLSADIAEMDDQILQLNEKKDFADSNLSFIMEELIRTHSQPVKEVSTTMTGQAARALRRISVRPIAFDDDRPFSANKPPKAPASTTKARASSYAASARKKAQPRDANAKGKVTKTVLIHVLAGALNREQAFALGTSVAKVLAMPPLSKMNLVSNITTTASQLKQFLAENDPAISIVVADKTQKQLGEMDRSTLLTLHNKIGSSPVADGSNVAVVLLHKSFVEDSISFHTDGMSLSQFAAEYKTVQYKNSVDQCLDELQTALSEEINRSGPSAAGVVLDDLGADMTYNEFTVVSPTSYSGKAGKSSPGLRSPVESAPDTKLTRERLGSLMNLITPEALGYSETPKKKGRKKSVAAGSRKPSVKPSSRTGSSKAKSSRASISTNSSAGNKSRKTSVKR</sequence>
<dbReference type="SUPFAM" id="SSF51126">
    <property type="entry name" value="Pectin lyase-like"/>
    <property type="match status" value="1"/>
</dbReference>
<evidence type="ECO:0000256" key="2">
    <source>
        <dbReference type="SAM" id="MobiDB-lite"/>
    </source>
</evidence>
<evidence type="ECO:0000313" key="4">
    <source>
        <dbReference type="EMBL" id="CAD2215540.1"/>
    </source>
</evidence>
<dbReference type="InterPro" id="IPR011050">
    <property type="entry name" value="Pectin_lyase_fold/virulence"/>
</dbReference>
<feature type="region of interest" description="Disordered" evidence="2">
    <location>
        <begin position="530"/>
        <end position="590"/>
    </location>
</feature>
<evidence type="ECO:0000259" key="3">
    <source>
        <dbReference type="Pfam" id="PF13229"/>
    </source>
</evidence>
<evidence type="ECO:0000313" key="5">
    <source>
        <dbReference type="Proteomes" id="UP000515908"/>
    </source>
</evidence>
<feature type="compositionally biased region" description="Low complexity" evidence="2">
    <location>
        <begin position="558"/>
        <end position="579"/>
    </location>
</feature>
<dbReference type="EMBL" id="LR877149">
    <property type="protein sequence ID" value="CAD2215540.1"/>
    <property type="molecule type" value="Genomic_DNA"/>
</dbReference>
<feature type="domain" description="Right handed beta helix" evidence="3">
    <location>
        <begin position="43"/>
        <end position="173"/>
    </location>
</feature>
<dbReference type="InterPro" id="IPR012334">
    <property type="entry name" value="Pectin_lyas_fold"/>
</dbReference>
<feature type="region of interest" description="Disordered" evidence="2">
    <location>
        <begin position="262"/>
        <end position="302"/>
    </location>
</feature>
<feature type="region of interest" description="Disordered" evidence="2">
    <location>
        <begin position="489"/>
        <end position="517"/>
    </location>
</feature>
<dbReference type="AlphaFoldDB" id="A0A7G2C6V4"/>
<keyword evidence="5" id="KW-1185">Reference proteome</keyword>
<feature type="compositionally biased region" description="Low complexity" evidence="2">
    <location>
        <begin position="277"/>
        <end position="290"/>
    </location>
</feature>
<reference evidence="4 5" key="1">
    <citation type="submission" date="2020-08" db="EMBL/GenBank/DDBJ databases">
        <authorList>
            <person name="Newling K."/>
            <person name="Davey J."/>
            <person name="Forrester S."/>
        </authorList>
    </citation>
    <scope>NUCLEOTIDE SEQUENCE [LARGE SCALE GENOMIC DNA]</scope>
    <source>
        <strain evidence="5">Crithidia deanei Carvalho (ATCC PRA-265)</strain>
    </source>
</reference>
<dbReference type="Gene3D" id="2.160.20.10">
    <property type="entry name" value="Single-stranded right-handed beta-helix, Pectin lyase-like"/>
    <property type="match status" value="1"/>
</dbReference>
<feature type="coiled-coil region" evidence="1">
    <location>
        <begin position="186"/>
        <end position="220"/>
    </location>
</feature>
<gene>
    <name evidence="4" type="ORF">ADEAN_000299500</name>
</gene>
<evidence type="ECO:0000256" key="1">
    <source>
        <dbReference type="SAM" id="Coils"/>
    </source>
</evidence>
<protein>
    <submittedName>
        <fullName evidence="4">Periplasmic copper-binding protein (NosD)/Right handed beta helix region containing protein, putative</fullName>
    </submittedName>
</protein>
<dbReference type="Proteomes" id="UP000515908">
    <property type="component" value="Chromosome 05"/>
</dbReference>
<dbReference type="Pfam" id="PF13229">
    <property type="entry name" value="Beta_helix"/>
    <property type="match status" value="1"/>
</dbReference>